<dbReference type="SUPFAM" id="SSF143011">
    <property type="entry name" value="RelE-like"/>
    <property type="match status" value="1"/>
</dbReference>
<dbReference type="EMBL" id="QZFU01000019">
    <property type="protein sequence ID" value="RJO74933.1"/>
    <property type="molecule type" value="Genomic_DNA"/>
</dbReference>
<dbReference type="AlphaFoldDB" id="A0A3A4K3U8"/>
<protein>
    <recommendedName>
        <fullName evidence="3">Type II toxin-antitoxin system RelE/ParE family toxin</fullName>
    </recommendedName>
</protein>
<evidence type="ECO:0000313" key="2">
    <source>
        <dbReference type="Proteomes" id="UP000266677"/>
    </source>
</evidence>
<organism evidence="1 2">
    <name type="scientific">Nocardia panacis</name>
    <dbReference type="NCBI Taxonomy" id="2340916"/>
    <lineage>
        <taxon>Bacteria</taxon>
        <taxon>Bacillati</taxon>
        <taxon>Actinomycetota</taxon>
        <taxon>Actinomycetes</taxon>
        <taxon>Mycobacteriales</taxon>
        <taxon>Nocardiaceae</taxon>
        <taxon>Nocardia</taxon>
    </lineage>
</organism>
<dbReference type="Proteomes" id="UP000266677">
    <property type="component" value="Unassembled WGS sequence"/>
</dbReference>
<accession>A0A3A4K3U8</accession>
<reference evidence="1 2" key="1">
    <citation type="submission" date="2018-09" db="EMBL/GenBank/DDBJ databases">
        <title>YIM PH21274 draft genome.</title>
        <authorList>
            <person name="Miao C."/>
        </authorList>
    </citation>
    <scope>NUCLEOTIDE SEQUENCE [LARGE SCALE GENOMIC DNA]</scope>
    <source>
        <strain evidence="1 2">YIM PH 21724</strain>
    </source>
</reference>
<evidence type="ECO:0008006" key="3">
    <source>
        <dbReference type="Google" id="ProtNLM"/>
    </source>
</evidence>
<dbReference type="InterPro" id="IPR035093">
    <property type="entry name" value="RelE/ParE_toxin_dom_sf"/>
</dbReference>
<comment type="caution">
    <text evidence="1">The sequence shown here is derived from an EMBL/GenBank/DDBJ whole genome shotgun (WGS) entry which is preliminary data.</text>
</comment>
<name>A0A3A4K3U8_9NOCA</name>
<dbReference type="RefSeq" id="WP_120041750.1">
    <property type="nucleotide sequence ID" value="NZ_QZFU01000019.1"/>
</dbReference>
<sequence length="99" mass="11401">MKVVISFTEPAQRDMKKLTGQQQRQFTAAMRSKLIPAWENGIFPRGLGFKKMQGVPGDIWEARWAPDGRITWQYTDSGAIEIRAVLIRRVGTHDIYRQP</sequence>
<evidence type="ECO:0000313" key="1">
    <source>
        <dbReference type="EMBL" id="RJO74933.1"/>
    </source>
</evidence>
<keyword evidence="2" id="KW-1185">Reference proteome</keyword>
<gene>
    <name evidence="1" type="ORF">D5S18_16105</name>
</gene>
<dbReference type="OrthoDB" id="3215594at2"/>
<proteinExistence type="predicted"/>